<proteinExistence type="predicted"/>
<reference evidence="1 2" key="1">
    <citation type="submission" date="2019-06" db="EMBL/GenBank/DDBJ databases">
        <title>A chromosomal-level reference genome of Carpinus fangiana (Coryloideae, Betulaceae).</title>
        <authorList>
            <person name="Yang X."/>
            <person name="Wang Z."/>
            <person name="Zhang L."/>
            <person name="Hao G."/>
            <person name="Liu J."/>
            <person name="Yang Y."/>
        </authorList>
    </citation>
    <scope>NUCLEOTIDE SEQUENCE [LARGE SCALE GENOMIC DNA]</scope>
    <source>
        <strain evidence="1">Cfa_2016G</strain>
        <tissue evidence="1">Leaf</tissue>
    </source>
</reference>
<name>A0A5N6QW08_9ROSI</name>
<evidence type="ECO:0000313" key="2">
    <source>
        <dbReference type="Proteomes" id="UP000327013"/>
    </source>
</evidence>
<keyword evidence="2" id="KW-1185">Reference proteome</keyword>
<dbReference type="Proteomes" id="UP000327013">
    <property type="component" value="Chromosome 3"/>
</dbReference>
<gene>
    <name evidence="1" type="ORF">FH972_007612</name>
</gene>
<protein>
    <submittedName>
        <fullName evidence="1">Uncharacterized protein</fullName>
    </submittedName>
</protein>
<evidence type="ECO:0000313" key="1">
    <source>
        <dbReference type="EMBL" id="KAE8021747.1"/>
    </source>
</evidence>
<accession>A0A5N6QW08</accession>
<organism evidence="1 2">
    <name type="scientific">Carpinus fangiana</name>
    <dbReference type="NCBI Taxonomy" id="176857"/>
    <lineage>
        <taxon>Eukaryota</taxon>
        <taxon>Viridiplantae</taxon>
        <taxon>Streptophyta</taxon>
        <taxon>Embryophyta</taxon>
        <taxon>Tracheophyta</taxon>
        <taxon>Spermatophyta</taxon>
        <taxon>Magnoliopsida</taxon>
        <taxon>eudicotyledons</taxon>
        <taxon>Gunneridae</taxon>
        <taxon>Pentapetalae</taxon>
        <taxon>rosids</taxon>
        <taxon>fabids</taxon>
        <taxon>Fagales</taxon>
        <taxon>Betulaceae</taxon>
        <taxon>Carpinus</taxon>
    </lineage>
</organism>
<sequence>MSGSTFFAKPGKERKRLSIYNVTTMQNSSVTLPIDQNWIHPLVEGVQQPAPPALP</sequence>
<dbReference type="EMBL" id="CM017323">
    <property type="protein sequence ID" value="KAE8021747.1"/>
    <property type="molecule type" value="Genomic_DNA"/>
</dbReference>
<dbReference type="AlphaFoldDB" id="A0A5N6QW08"/>